<accession>A0A7E4VDT0</accession>
<evidence type="ECO:0000256" key="10">
    <source>
        <dbReference type="ARBA" id="ARBA00023157"/>
    </source>
</evidence>
<dbReference type="InterPro" id="IPR024079">
    <property type="entry name" value="MetalloPept_cat_dom_sf"/>
</dbReference>
<evidence type="ECO:0000256" key="2">
    <source>
        <dbReference type="ARBA" id="ARBA00022525"/>
    </source>
</evidence>
<evidence type="ECO:0000256" key="12">
    <source>
        <dbReference type="PIRNR" id="PIRNR036365"/>
    </source>
</evidence>
<sequence length="436" mass="49644">MRVLLLVSIAAVYVFGAPANNEVAPESKSDLDLMENDNFNPLRAFSESGIVSVVSPDFEKRQLQRSNLKWDKNTPIRYYFDPPSFNQSIIIPETIKYYETNTCLRFELTTAEKRFDAACVRFIGSSGCNSNVGRVFQKGVQNIRVGGDCHNFKTILHEMGHALGFQHTQCRYDRDQYVKVHVENINNDYLYNYKRLSEAKNENFGLPYDYMSVMHYSQDDFRLDGKGHAMEALNPIFQNLMGTNFELTFIDRKLLNLFYNCPGSCEKPIHCENGGYQDSNNCDRCACPTGFGGSTCAIRAGSDTPTDCGATLKATSEWQSFYGNVTKTCTWWILTENDKHVEIKLESVEKHESVNCRWGGLEVKLDDPLLTGFRVCEARMIPKVPNFVSKDNRAILHGYVNSPNKPQRFAIKYRQGKEVIKIHVNAQITYVHDVSV</sequence>
<feature type="binding site" evidence="14">
    <location>
        <position position="167"/>
    </location>
    <ligand>
        <name>Zn(2+)</name>
        <dbReference type="ChEBI" id="CHEBI:29105"/>
        <note>catalytic</note>
    </ligand>
</feature>
<organism evidence="18 19">
    <name type="scientific">Panagrellus redivivus</name>
    <name type="common">Microworm</name>
    <dbReference type="NCBI Taxonomy" id="6233"/>
    <lineage>
        <taxon>Eukaryota</taxon>
        <taxon>Metazoa</taxon>
        <taxon>Ecdysozoa</taxon>
        <taxon>Nematoda</taxon>
        <taxon>Chromadorea</taxon>
        <taxon>Rhabditida</taxon>
        <taxon>Tylenchina</taxon>
        <taxon>Panagrolaimomorpha</taxon>
        <taxon>Panagrolaimoidea</taxon>
        <taxon>Panagrolaimidae</taxon>
        <taxon>Panagrellus</taxon>
    </lineage>
</organism>
<feature type="active site" evidence="14">
    <location>
        <position position="158"/>
    </location>
</feature>
<keyword evidence="11" id="KW-0325">Glycoprotein</keyword>
<evidence type="ECO:0000313" key="18">
    <source>
        <dbReference type="Proteomes" id="UP000492821"/>
    </source>
</evidence>
<proteinExistence type="predicted"/>
<evidence type="ECO:0000259" key="16">
    <source>
        <dbReference type="PROSITE" id="PS01180"/>
    </source>
</evidence>
<keyword evidence="10" id="KW-1015">Disulfide bond</keyword>
<comment type="subcellular location">
    <subcellularLocation>
        <location evidence="1 12">Secreted</location>
    </subcellularLocation>
</comment>
<evidence type="ECO:0000256" key="7">
    <source>
        <dbReference type="ARBA" id="ARBA00022801"/>
    </source>
</evidence>
<feature type="chain" id="PRO_5029037801" description="Zinc metalloproteinase" evidence="12 15">
    <location>
        <begin position="17"/>
        <end position="436"/>
    </location>
</feature>
<feature type="domain" description="Peptidase M12A" evidence="17">
    <location>
        <begin position="61"/>
        <end position="262"/>
    </location>
</feature>
<dbReference type="PRINTS" id="PR00480">
    <property type="entry name" value="ASTACIN"/>
</dbReference>
<evidence type="ECO:0000256" key="13">
    <source>
        <dbReference type="PROSITE-ProRule" id="PRU00059"/>
    </source>
</evidence>
<dbReference type="Pfam" id="PF01400">
    <property type="entry name" value="Astacin"/>
    <property type="match status" value="1"/>
</dbReference>
<dbReference type="GO" id="GO:0005576">
    <property type="term" value="C:extracellular region"/>
    <property type="evidence" value="ECO:0007669"/>
    <property type="project" value="UniProtKB-SubCell"/>
</dbReference>
<dbReference type="SUPFAM" id="SSF55486">
    <property type="entry name" value="Metalloproteases ('zincins'), catalytic domain"/>
    <property type="match status" value="1"/>
</dbReference>
<evidence type="ECO:0000256" key="4">
    <source>
        <dbReference type="ARBA" id="ARBA00022670"/>
    </source>
</evidence>
<keyword evidence="18" id="KW-1185">Reference proteome</keyword>
<dbReference type="InterPro" id="IPR017050">
    <property type="entry name" value="Metallopeptidase_nem"/>
</dbReference>
<feature type="binding site" evidence="14">
    <location>
        <position position="157"/>
    </location>
    <ligand>
        <name>Zn(2+)</name>
        <dbReference type="ChEBI" id="CHEBI:29105"/>
        <note>catalytic</note>
    </ligand>
</feature>
<dbReference type="SMART" id="SM00235">
    <property type="entry name" value="ZnMc"/>
    <property type="match status" value="1"/>
</dbReference>
<comment type="cofactor">
    <cofactor evidence="14 15">
        <name>Zn(2+)</name>
        <dbReference type="ChEBI" id="CHEBI:29105"/>
    </cofactor>
    <text evidence="14 15">Binds 1 zinc ion per subunit.</text>
</comment>
<dbReference type="PROSITE" id="PS01180">
    <property type="entry name" value="CUB"/>
    <property type="match status" value="1"/>
</dbReference>
<evidence type="ECO:0000256" key="14">
    <source>
        <dbReference type="PROSITE-ProRule" id="PRU01211"/>
    </source>
</evidence>
<keyword evidence="6 12" id="KW-0732">Signal</keyword>
<keyword evidence="8 14" id="KW-0862">Zinc</keyword>
<evidence type="ECO:0000313" key="19">
    <source>
        <dbReference type="WBParaSite" id="Pan_g1971.t2"/>
    </source>
</evidence>
<dbReference type="CDD" id="cd04280">
    <property type="entry name" value="ZnMc_astacin_like"/>
    <property type="match status" value="1"/>
</dbReference>
<evidence type="ECO:0000256" key="5">
    <source>
        <dbReference type="ARBA" id="ARBA00022723"/>
    </source>
</evidence>
<dbReference type="SUPFAM" id="SSF49854">
    <property type="entry name" value="Spermadhesin, CUB domain"/>
    <property type="match status" value="1"/>
</dbReference>
<dbReference type="PANTHER" id="PTHR10127:SF862">
    <property type="entry name" value="ZINC METALLOPROTEINASE NAS-27"/>
    <property type="match status" value="1"/>
</dbReference>
<dbReference type="AlphaFoldDB" id="A0A7E4VDT0"/>
<evidence type="ECO:0000256" key="1">
    <source>
        <dbReference type="ARBA" id="ARBA00004613"/>
    </source>
</evidence>
<keyword evidence="2 12" id="KW-0964">Secreted</keyword>
<evidence type="ECO:0000256" key="15">
    <source>
        <dbReference type="RuleBase" id="RU361183"/>
    </source>
</evidence>
<dbReference type="InterPro" id="IPR001506">
    <property type="entry name" value="Peptidase_M12A"/>
</dbReference>
<dbReference type="GO" id="GO:0018996">
    <property type="term" value="P:molting cycle, collagen and cuticulin-based cuticle"/>
    <property type="evidence" value="ECO:0007669"/>
    <property type="project" value="InterPro"/>
</dbReference>
<dbReference type="GO" id="GO:0006508">
    <property type="term" value="P:proteolysis"/>
    <property type="evidence" value="ECO:0007669"/>
    <property type="project" value="UniProtKB-KW"/>
</dbReference>
<keyword evidence="4 14" id="KW-0645">Protease</keyword>
<dbReference type="InterPro" id="IPR006026">
    <property type="entry name" value="Peptidase_Metallo"/>
</dbReference>
<dbReference type="WBParaSite" id="Pan_g1971.t2">
    <property type="protein sequence ID" value="Pan_g1971.t2"/>
    <property type="gene ID" value="Pan_g1971"/>
</dbReference>
<keyword evidence="7 14" id="KW-0378">Hydrolase</keyword>
<dbReference type="InterPro" id="IPR035914">
    <property type="entry name" value="Sperma_CUB_dom_sf"/>
</dbReference>
<reference evidence="18" key="1">
    <citation type="journal article" date="2013" name="Genetics">
        <title>The draft genome and transcriptome of Panagrellus redivivus are shaped by the harsh demands of a free-living lifestyle.</title>
        <authorList>
            <person name="Srinivasan J."/>
            <person name="Dillman A.R."/>
            <person name="Macchietto M.G."/>
            <person name="Heikkinen L."/>
            <person name="Lakso M."/>
            <person name="Fracchia K.M."/>
            <person name="Antoshechkin I."/>
            <person name="Mortazavi A."/>
            <person name="Wong G."/>
            <person name="Sternberg P.W."/>
        </authorList>
    </citation>
    <scope>NUCLEOTIDE SEQUENCE [LARGE SCALE GENOMIC DNA]</scope>
    <source>
        <strain evidence="18">MT8872</strain>
    </source>
</reference>
<comment type="caution">
    <text evidence="13">Lacks conserved residue(s) required for the propagation of feature annotation.</text>
</comment>
<dbReference type="Gene3D" id="3.40.390.10">
    <property type="entry name" value="Collagenase (Catalytic Domain)"/>
    <property type="match status" value="1"/>
</dbReference>
<dbReference type="Gene3D" id="2.60.120.290">
    <property type="entry name" value="Spermadhesin, CUB domain"/>
    <property type="match status" value="1"/>
</dbReference>
<keyword evidence="5 14" id="KW-0479">Metal-binding</keyword>
<evidence type="ECO:0000259" key="17">
    <source>
        <dbReference type="PROSITE" id="PS51864"/>
    </source>
</evidence>
<evidence type="ECO:0000256" key="3">
    <source>
        <dbReference type="ARBA" id="ARBA00022536"/>
    </source>
</evidence>
<evidence type="ECO:0000256" key="9">
    <source>
        <dbReference type="ARBA" id="ARBA00023049"/>
    </source>
</evidence>
<feature type="signal peptide" evidence="12 15">
    <location>
        <begin position="1"/>
        <end position="16"/>
    </location>
</feature>
<protein>
    <recommendedName>
        <fullName evidence="12">Zinc metalloproteinase</fullName>
    </recommendedName>
</protein>
<dbReference type="PIRSF" id="PIRSF036365">
    <property type="entry name" value="Astacin_nematoda"/>
    <property type="match status" value="1"/>
</dbReference>
<dbReference type="GO" id="GO:0004222">
    <property type="term" value="F:metalloendopeptidase activity"/>
    <property type="evidence" value="ECO:0007669"/>
    <property type="project" value="UniProtKB-UniRule"/>
</dbReference>
<dbReference type="PROSITE" id="PS51864">
    <property type="entry name" value="ASTACIN"/>
    <property type="match status" value="1"/>
</dbReference>
<dbReference type="GO" id="GO:0008270">
    <property type="term" value="F:zinc ion binding"/>
    <property type="evidence" value="ECO:0007669"/>
    <property type="project" value="UniProtKB-UniRule"/>
</dbReference>
<name>A0A7E4VDT0_PANRE</name>
<dbReference type="Proteomes" id="UP000492821">
    <property type="component" value="Unassembled WGS sequence"/>
</dbReference>
<reference evidence="19" key="2">
    <citation type="submission" date="2020-10" db="UniProtKB">
        <authorList>
            <consortium name="WormBaseParasite"/>
        </authorList>
    </citation>
    <scope>IDENTIFICATION</scope>
</reference>
<evidence type="ECO:0000256" key="11">
    <source>
        <dbReference type="ARBA" id="ARBA00023180"/>
    </source>
</evidence>
<feature type="domain" description="CUB" evidence="16">
    <location>
        <begin position="308"/>
        <end position="416"/>
    </location>
</feature>
<feature type="binding site" evidence="14">
    <location>
        <position position="161"/>
    </location>
    <ligand>
        <name>Zn(2+)</name>
        <dbReference type="ChEBI" id="CHEBI:29105"/>
        <note>catalytic</note>
    </ligand>
</feature>
<keyword evidence="9 14" id="KW-0482">Metalloprotease</keyword>
<dbReference type="PANTHER" id="PTHR10127">
    <property type="entry name" value="DISCOIDIN, CUB, EGF, LAMININ , AND ZINC METALLOPROTEASE DOMAIN CONTAINING"/>
    <property type="match status" value="1"/>
</dbReference>
<evidence type="ECO:0000256" key="8">
    <source>
        <dbReference type="ARBA" id="ARBA00022833"/>
    </source>
</evidence>
<dbReference type="InterPro" id="IPR034035">
    <property type="entry name" value="Astacin-like_dom"/>
</dbReference>
<evidence type="ECO:0000256" key="6">
    <source>
        <dbReference type="ARBA" id="ARBA00022729"/>
    </source>
</evidence>
<keyword evidence="3" id="KW-0245">EGF-like domain</keyword>
<dbReference type="InterPro" id="IPR000859">
    <property type="entry name" value="CUB_dom"/>
</dbReference>